<gene>
    <name evidence="2" type="ORF">ENW00_05540</name>
</gene>
<dbReference type="PANTHER" id="PTHR42924">
    <property type="entry name" value="EXONUCLEASE"/>
    <property type="match status" value="1"/>
</dbReference>
<dbReference type="CDD" id="cd07432">
    <property type="entry name" value="PHP_HisPPase"/>
    <property type="match status" value="1"/>
</dbReference>
<reference evidence="2" key="1">
    <citation type="journal article" date="2020" name="mSystems">
        <title>Genome- and Community-Level Interaction Insights into Carbon Utilization and Element Cycling Functions of Hydrothermarchaeota in Hydrothermal Sediment.</title>
        <authorList>
            <person name="Zhou Z."/>
            <person name="Liu Y."/>
            <person name="Xu W."/>
            <person name="Pan J."/>
            <person name="Luo Z.H."/>
            <person name="Li M."/>
        </authorList>
    </citation>
    <scope>NUCLEOTIDE SEQUENCE [LARGE SCALE GENOMIC DNA]</scope>
    <source>
        <strain evidence="2">SpSt-81</strain>
    </source>
</reference>
<proteinExistence type="predicted"/>
<dbReference type="EMBL" id="DTIN01000015">
    <property type="protein sequence ID" value="HFX13607.1"/>
    <property type="molecule type" value="Genomic_DNA"/>
</dbReference>
<dbReference type="GO" id="GO:0004534">
    <property type="term" value="F:5'-3' RNA exonuclease activity"/>
    <property type="evidence" value="ECO:0007669"/>
    <property type="project" value="TreeGrafter"/>
</dbReference>
<dbReference type="Pfam" id="PF02811">
    <property type="entry name" value="PHP"/>
    <property type="match status" value="1"/>
</dbReference>
<dbReference type="GO" id="GO:0035312">
    <property type="term" value="F:5'-3' DNA exonuclease activity"/>
    <property type="evidence" value="ECO:0007669"/>
    <property type="project" value="TreeGrafter"/>
</dbReference>
<accession>A0A7C3MK32</accession>
<evidence type="ECO:0000313" key="2">
    <source>
        <dbReference type="EMBL" id="HFX13607.1"/>
    </source>
</evidence>
<name>A0A7C3MK32_DICTH</name>
<dbReference type="SUPFAM" id="SSF89550">
    <property type="entry name" value="PHP domain-like"/>
    <property type="match status" value="1"/>
</dbReference>
<comment type="caution">
    <text evidence="2">The sequence shown here is derived from an EMBL/GenBank/DDBJ whole genome shotgun (WGS) entry which is preliminary data.</text>
</comment>
<dbReference type="Gene3D" id="3.20.20.140">
    <property type="entry name" value="Metal-dependent hydrolases"/>
    <property type="match status" value="1"/>
</dbReference>
<organism evidence="2">
    <name type="scientific">Dictyoglomus thermophilum</name>
    <dbReference type="NCBI Taxonomy" id="14"/>
    <lineage>
        <taxon>Bacteria</taxon>
        <taxon>Pseudomonadati</taxon>
        <taxon>Dictyoglomota</taxon>
        <taxon>Dictyoglomia</taxon>
        <taxon>Dictyoglomales</taxon>
        <taxon>Dictyoglomaceae</taxon>
        <taxon>Dictyoglomus</taxon>
    </lineage>
</organism>
<evidence type="ECO:0000259" key="1">
    <source>
        <dbReference type="SMART" id="SM00481"/>
    </source>
</evidence>
<dbReference type="InterPro" id="IPR003141">
    <property type="entry name" value="Pol/His_phosphatase_N"/>
</dbReference>
<dbReference type="InterPro" id="IPR016195">
    <property type="entry name" value="Pol/histidinol_Pase-like"/>
</dbReference>
<dbReference type="InterPro" id="IPR052018">
    <property type="entry name" value="PHP_domain"/>
</dbReference>
<feature type="domain" description="Polymerase/histidinol phosphatase N-terminal" evidence="1">
    <location>
        <begin position="6"/>
        <end position="74"/>
    </location>
</feature>
<dbReference type="SMART" id="SM00481">
    <property type="entry name" value="POLIIIAc"/>
    <property type="match status" value="1"/>
</dbReference>
<dbReference type="InterPro" id="IPR004013">
    <property type="entry name" value="PHP_dom"/>
</dbReference>
<sequence>MAWVGIDLHIHSVLSPCGDWSMSPKNIIERVKKMNIGVIAITDHHMVENYPAISFWGDRMGVLVIPGMEIQTSEEVHILALFEDYDTALKFQKDIFNYLPDTKNREEIFGVQVVVNENDEVERIEERLLNTSISLRVTDTVKKIKEYGGIIILAHVDRPSFSIISNLGFIPKDLFFDFIELSNKISYTKFISEHPELKDKKFLISSDAHYLEDIKEPKTFIYLEEFSKKAVFKSLKEKNVKIQEMEV</sequence>
<dbReference type="PANTHER" id="PTHR42924:SF3">
    <property type="entry name" value="POLYMERASE_HISTIDINOL PHOSPHATASE N-TERMINAL DOMAIN-CONTAINING PROTEIN"/>
    <property type="match status" value="1"/>
</dbReference>
<protein>
    <submittedName>
        <fullName evidence="2">PHP domain-containing protein</fullName>
    </submittedName>
</protein>
<dbReference type="AlphaFoldDB" id="A0A7C3MK32"/>